<evidence type="ECO:0000256" key="1">
    <source>
        <dbReference type="SAM" id="MobiDB-lite"/>
    </source>
</evidence>
<evidence type="ECO:0000259" key="2">
    <source>
        <dbReference type="PROSITE" id="PS51186"/>
    </source>
</evidence>
<keyword evidence="4" id="KW-1185">Reference proteome</keyword>
<name>A0A427T2L1_9PSEU</name>
<accession>A0A427T2L1</accession>
<gene>
    <name evidence="3" type="ORF">EIY87_25935</name>
</gene>
<dbReference type="CDD" id="cd04301">
    <property type="entry name" value="NAT_SF"/>
    <property type="match status" value="1"/>
</dbReference>
<keyword evidence="3" id="KW-0808">Transferase</keyword>
<feature type="region of interest" description="Disordered" evidence="1">
    <location>
        <begin position="1"/>
        <end position="23"/>
    </location>
</feature>
<dbReference type="GO" id="GO:0016747">
    <property type="term" value="F:acyltransferase activity, transferring groups other than amino-acyl groups"/>
    <property type="evidence" value="ECO:0007669"/>
    <property type="project" value="InterPro"/>
</dbReference>
<feature type="domain" description="N-acetyltransferase" evidence="2">
    <location>
        <begin position="89"/>
        <end position="236"/>
    </location>
</feature>
<evidence type="ECO:0000313" key="3">
    <source>
        <dbReference type="EMBL" id="RSD13200.1"/>
    </source>
</evidence>
<dbReference type="PANTHER" id="PTHR39173:SF1">
    <property type="entry name" value="ACETYLTRANSFERASE"/>
    <property type="match status" value="1"/>
</dbReference>
<dbReference type="PANTHER" id="PTHR39173">
    <property type="entry name" value="ACETYLTRANSFERASE"/>
    <property type="match status" value="1"/>
</dbReference>
<protein>
    <submittedName>
        <fullName evidence="3">GNAT family N-acetyltransferase</fullName>
    </submittedName>
</protein>
<reference evidence="3 4" key="1">
    <citation type="submission" date="2018-12" db="EMBL/GenBank/DDBJ databases">
        <title>Amycolatopsis eburnea sp. nov. actinomycete associate with arbuscular mycorrhiza fungal spore.</title>
        <authorList>
            <person name="Lumyong S."/>
            <person name="Chaiya L."/>
        </authorList>
    </citation>
    <scope>NUCLEOTIDE SEQUENCE [LARGE SCALE GENOMIC DNA]</scope>
    <source>
        <strain evidence="3 4">GLM-1</strain>
    </source>
</reference>
<dbReference type="Pfam" id="PF13302">
    <property type="entry name" value="Acetyltransf_3"/>
    <property type="match status" value="1"/>
</dbReference>
<dbReference type="InterPro" id="IPR016181">
    <property type="entry name" value="Acyl_CoA_acyltransferase"/>
</dbReference>
<comment type="caution">
    <text evidence="3">The sequence shown here is derived from an EMBL/GenBank/DDBJ whole genome shotgun (WGS) entry which is preliminary data.</text>
</comment>
<sequence>MPRPDPGQRAARVRETRDRSARGVAVRRAGGGELRLAVADPERHRDHERPVGSRTLAPLLAVTLADPGPRYHRSFLDALREYHREGLHTDLDPRLLADRSRFLRWLDEVREAGVHGTAPLERDRVPHRILWWIEGDEYLGRARLNLRLNDELAEFGGHIGYDIRPSARGRGHATALLRAVLRVAGEAGIENALLTCAPGNHASRRVIERNGGVLADTSAAGRLRYWCLTRRSTPPA</sequence>
<organism evidence="3 4">
    <name type="scientific">Amycolatopsis eburnea</name>
    <dbReference type="NCBI Taxonomy" id="2267691"/>
    <lineage>
        <taxon>Bacteria</taxon>
        <taxon>Bacillati</taxon>
        <taxon>Actinomycetota</taxon>
        <taxon>Actinomycetes</taxon>
        <taxon>Pseudonocardiales</taxon>
        <taxon>Pseudonocardiaceae</taxon>
        <taxon>Amycolatopsis</taxon>
    </lineage>
</organism>
<dbReference type="InterPro" id="IPR000182">
    <property type="entry name" value="GNAT_dom"/>
</dbReference>
<dbReference type="SUPFAM" id="SSF55729">
    <property type="entry name" value="Acyl-CoA N-acyltransferases (Nat)"/>
    <property type="match status" value="1"/>
</dbReference>
<proteinExistence type="predicted"/>
<dbReference type="PROSITE" id="PS51186">
    <property type="entry name" value="GNAT"/>
    <property type="match status" value="1"/>
</dbReference>
<dbReference type="EMBL" id="RSEC01000058">
    <property type="protein sequence ID" value="RSD13200.1"/>
    <property type="molecule type" value="Genomic_DNA"/>
</dbReference>
<feature type="compositionally biased region" description="Basic and acidic residues" evidence="1">
    <location>
        <begin position="12"/>
        <end position="21"/>
    </location>
</feature>
<dbReference type="AlphaFoldDB" id="A0A427T2L1"/>
<dbReference type="Proteomes" id="UP000267081">
    <property type="component" value="Unassembled WGS sequence"/>
</dbReference>
<evidence type="ECO:0000313" key="4">
    <source>
        <dbReference type="Proteomes" id="UP000267081"/>
    </source>
</evidence>
<dbReference type="Gene3D" id="3.40.630.30">
    <property type="match status" value="1"/>
</dbReference>